<dbReference type="Proteomes" id="UP001595758">
    <property type="component" value="Unassembled WGS sequence"/>
</dbReference>
<evidence type="ECO:0000313" key="1">
    <source>
        <dbReference type="EMBL" id="MFC3909003.1"/>
    </source>
</evidence>
<accession>A0ABV8CFF8</accession>
<dbReference type="EMBL" id="JBHSAB010000019">
    <property type="protein sequence ID" value="MFC3909003.1"/>
    <property type="molecule type" value="Genomic_DNA"/>
</dbReference>
<gene>
    <name evidence="1" type="ORF">ACFORL_07940</name>
</gene>
<reference evidence="2" key="1">
    <citation type="journal article" date="2019" name="Int. J. Syst. Evol. Microbiol.">
        <title>The Global Catalogue of Microorganisms (GCM) 10K type strain sequencing project: providing services to taxonomists for standard genome sequencing and annotation.</title>
        <authorList>
            <consortium name="The Broad Institute Genomics Platform"/>
            <consortium name="The Broad Institute Genome Sequencing Center for Infectious Disease"/>
            <person name="Wu L."/>
            <person name="Ma J."/>
        </authorList>
    </citation>
    <scope>NUCLEOTIDE SEQUENCE [LARGE SCALE GENOMIC DNA]</scope>
    <source>
        <strain evidence="2">CCUG 59858</strain>
    </source>
</reference>
<name>A0ABV8CFF8_9GAMM</name>
<evidence type="ECO:0000313" key="2">
    <source>
        <dbReference type="Proteomes" id="UP001595758"/>
    </source>
</evidence>
<organism evidence="1 2">
    <name type="scientific">Legionella dresdenensis</name>
    <dbReference type="NCBI Taxonomy" id="450200"/>
    <lineage>
        <taxon>Bacteria</taxon>
        <taxon>Pseudomonadati</taxon>
        <taxon>Pseudomonadota</taxon>
        <taxon>Gammaproteobacteria</taxon>
        <taxon>Legionellales</taxon>
        <taxon>Legionellaceae</taxon>
        <taxon>Legionella</taxon>
    </lineage>
</organism>
<sequence>MSKKELMLDDIKNRLFMLPKSLLESFIILNKKPSKAAINSSKRWVQMIIDTLEELEKALKYKEGN</sequence>
<keyword evidence="2" id="KW-1185">Reference proteome</keyword>
<protein>
    <submittedName>
        <fullName evidence="1">Uncharacterized protein</fullName>
    </submittedName>
</protein>
<comment type="caution">
    <text evidence="1">The sequence shown here is derived from an EMBL/GenBank/DDBJ whole genome shotgun (WGS) entry which is preliminary data.</text>
</comment>
<proteinExistence type="predicted"/>
<dbReference type="RefSeq" id="WP_382342819.1">
    <property type="nucleotide sequence ID" value="NZ_JBHSAB010000019.1"/>
</dbReference>